<dbReference type="AlphaFoldDB" id="A0A7W3N1R3"/>
<dbReference type="Proteomes" id="UP000539313">
    <property type="component" value="Unassembled WGS sequence"/>
</dbReference>
<protein>
    <submittedName>
        <fullName evidence="1">Uncharacterized protein</fullName>
    </submittedName>
</protein>
<comment type="caution">
    <text evidence="1">The sequence shown here is derived from an EMBL/GenBank/DDBJ whole genome shotgun (WGS) entry which is preliminary data.</text>
</comment>
<dbReference type="EMBL" id="JACJII010000001">
    <property type="protein sequence ID" value="MBA9005961.1"/>
    <property type="molecule type" value="Genomic_DNA"/>
</dbReference>
<dbReference type="RefSeq" id="WP_182707012.1">
    <property type="nucleotide sequence ID" value="NZ_JACJII010000001.1"/>
</dbReference>
<proteinExistence type="predicted"/>
<evidence type="ECO:0000313" key="1">
    <source>
        <dbReference type="EMBL" id="MBA9005961.1"/>
    </source>
</evidence>
<evidence type="ECO:0000313" key="2">
    <source>
        <dbReference type="Proteomes" id="UP000539313"/>
    </source>
</evidence>
<name>A0A7W3N1R3_9ACTN</name>
<keyword evidence="2" id="KW-1185">Reference proteome</keyword>
<sequence length="119" mass="13588">MLWRPGDPPIPTRPTTVEWYFGVYDGNMPHHVDTAPCVSVPPELANRVGEALNLTGWFEEVAWGGESPLEDFAARLARWPDGHPDPDVHRALAELLCVVGYGRRFRDVPPGCRRWIWWE</sequence>
<accession>A0A7W3N1R3</accession>
<organism evidence="1 2">
    <name type="scientific">Thermomonospora cellulosilytica</name>
    <dbReference type="NCBI Taxonomy" id="1411118"/>
    <lineage>
        <taxon>Bacteria</taxon>
        <taxon>Bacillati</taxon>
        <taxon>Actinomycetota</taxon>
        <taxon>Actinomycetes</taxon>
        <taxon>Streptosporangiales</taxon>
        <taxon>Thermomonosporaceae</taxon>
        <taxon>Thermomonospora</taxon>
    </lineage>
</organism>
<gene>
    <name evidence="1" type="ORF">HNR21_004843</name>
</gene>
<reference evidence="1 2" key="1">
    <citation type="submission" date="2020-08" db="EMBL/GenBank/DDBJ databases">
        <title>Sequencing the genomes of 1000 actinobacteria strains.</title>
        <authorList>
            <person name="Klenk H.-P."/>
        </authorList>
    </citation>
    <scope>NUCLEOTIDE SEQUENCE [LARGE SCALE GENOMIC DNA]</scope>
    <source>
        <strain evidence="1 2">DSM 45823</strain>
    </source>
</reference>